<protein>
    <submittedName>
        <fullName evidence="1">Uncharacterized protein</fullName>
    </submittedName>
</protein>
<organism evidence="1 2">
    <name type="scientific">Russula earlei</name>
    <dbReference type="NCBI Taxonomy" id="71964"/>
    <lineage>
        <taxon>Eukaryota</taxon>
        <taxon>Fungi</taxon>
        <taxon>Dikarya</taxon>
        <taxon>Basidiomycota</taxon>
        <taxon>Agaricomycotina</taxon>
        <taxon>Agaricomycetes</taxon>
        <taxon>Russulales</taxon>
        <taxon>Russulaceae</taxon>
        <taxon>Russula</taxon>
    </lineage>
</organism>
<name>A0ACC0U4V5_9AGAM</name>
<dbReference type="EMBL" id="JAGFNK010000156">
    <property type="protein sequence ID" value="KAI9463766.1"/>
    <property type="molecule type" value="Genomic_DNA"/>
</dbReference>
<accession>A0ACC0U4V5</accession>
<evidence type="ECO:0000313" key="2">
    <source>
        <dbReference type="Proteomes" id="UP001207468"/>
    </source>
</evidence>
<comment type="caution">
    <text evidence="1">The sequence shown here is derived from an EMBL/GenBank/DDBJ whole genome shotgun (WGS) entry which is preliminary data.</text>
</comment>
<reference evidence="1" key="1">
    <citation type="submission" date="2021-03" db="EMBL/GenBank/DDBJ databases">
        <title>Evolutionary priming and transition to the ectomycorrhizal habit in an iconic lineage of mushroom-forming fungi: is preadaptation a requirement?</title>
        <authorList>
            <consortium name="DOE Joint Genome Institute"/>
            <person name="Looney B.P."/>
            <person name="Miyauchi S."/>
            <person name="Morin E."/>
            <person name="Drula E."/>
            <person name="Courty P.E."/>
            <person name="Chicoki N."/>
            <person name="Fauchery L."/>
            <person name="Kohler A."/>
            <person name="Kuo A."/>
            <person name="LaButti K."/>
            <person name="Pangilinan J."/>
            <person name="Lipzen A."/>
            <person name="Riley R."/>
            <person name="Andreopoulos W."/>
            <person name="He G."/>
            <person name="Johnson J."/>
            <person name="Barry K.W."/>
            <person name="Grigoriev I.V."/>
            <person name="Nagy L."/>
            <person name="Hibbett D."/>
            <person name="Henrissat B."/>
            <person name="Matheny P.B."/>
            <person name="Labbe J."/>
            <person name="Martin A.F."/>
        </authorList>
    </citation>
    <scope>NUCLEOTIDE SEQUENCE</scope>
    <source>
        <strain evidence="1">BPL698</strain>
    </source>
</reference>
<gene>
    <name evidence="1" type="ORF">F5148DRAFT_1210975</name>
</gene>
<keyword evidence="2" id="KW-1185">Reference proteome</keyword>
<proteinExistence type="predicted"/>
<evidence type="ECO:0000313" key="1">
    <source>
        <dbReference type="EMBL" id="KAI9463766.1"/>
    </source>
</evidence>
<dbReference type="Proteomes" id="UP001207468">
    <property type="component" value="Unassembled WGS sequence"/>
</dbReference>
<sequence length="177" mass="20148">MQNPEVEIEGVVQLLTCAASPNIQQDAVRKYFASDASFRHPTLYVEPAPNSREGVLGIYQWYRITLSYIELSVDSITYDGKQSLLFLDTSQVVRVRFSPFSPARIRVLSRIAFREEGGLHYITSQEDFYHAEDIVAAMLPPLARFVSLMLRISGFWCGLSARVAQAVFGVWRPRREN</sequence>